<proteinExistence type="predicted"/>
<dbReference type="GO" id="GO:0031267">
    <property type="term" value="F:small GTPase binding"/>
    <property type="evidence" value="ECO:0007669"/>
    <property type="project" value="InterPro"/>
</dbReference>
<keyword evidence="5" id="KW-0653">Protein transport</keyword>
<evidence type="ECO:0000256" key="5">
    <source>
        <dbReference type="ARBA" id="ARBA00022927"/>
    </source>
</evidence>
<evidence type="ECO:0000256" key="3">
    <source>
        <dbReference type="ARBA" id="ARBA00022490"/>
    </source>
</evidence>
<dbReference type="EMBL" id="HBHW01018889">
    <property type="protein sequence ID" value="CAE0046548.1"/>
    <property type="molecule type" value="Transcribed_RNA"/>
</dbReference>
<dbReference type="InterPro" id="IPR058584">
    <property type="entry name" value="IMB1_TNPO1-like_TPR"/>
</dbReference>
<protein>
    <recommendedName>
        <fullName evidence="6">Importin N-terminal domain-containing protein</fullName>
    </recommendedName>
</protein>
<dbReference type="PROSITE" id="PS50166">
    <property type="entry name" value="IMPORTIN_B_NT"/>
    <property type="match status" value="1"/>
</dbReference>
<organism evidence="7">
    <name type="scientific">Rhodosorus marinus</name>
    <dbReference type="NCBI Taxonomy" id="101924"/>
    <lineage>
        <taxon>Eukaryota</taxon>
        <taxon>Rhodophyta</taxon>
        <taxon>Stylonematophyceae</taxon>
        <taxon>Stylonematales</taxon>
        <taxon>Stylonemataceae</taxon>
        <taxon>Rhodosorus</taxon>
    </lineage>
</organism>
<evidence type="ECO:0000256" key="1">
    <source>
        <dbReference type="ARBA" id="ARBA00004496"/>
    </source>
</evidence>
<dbReference type="AlphaFoldDB" id="A0A7S2ZP21"/>
<gene>
    <name evidence="7" type="ORF">RMAR00112_LOCUS14527</name>
</gene>
<dbReference type="InterPro" id="IPR001494">
    <property type="entry name" value="Importin-beta_N"/>
</dbReference>
<keyword evidence="2" id="KW-0813">Transport</keyword>
<keyword evidence="4" id="KW-0677">Repeat</keyword>
<dbReference type="PANTHER" id="PTHR10527">
    <property type="entry name" value="IMPORTIN BETA"/>
    <property type="match status" value="1"/>
</dbReference>
<dbReference type="Pfam" id="PF25574">
    <property type="entry name" value="TPR_IMB1"/>
    <property type="match status" value="1"/>
</dbReference>
<feature type="domain" description="Importin N-terminal" evidence="6">
    <location>
        <begin position="50"/>
        <end position="95"/>
    </location>
</feature>
<evidence type="ECO:0000256" key="2">
    <source>
        <dbReference type="ARBA" id="ARBA00022448"/>
    </source>
</evidence>
<dbReference type="GO" id="GO:0005737">
    <property type="term" value="C:cytoplasm"/>
    <property type="evidence" value="ECO:0007669"/>
    <property type="project" value="UniProtKB-SubCell"/>
</dbReference>
<reference evidence="7" key="1">
    <citation type="submission" date="2021-01" db="EMBL/GenBank/DDBJ databases">
        <authorList>
            <person name="Corre E."/>
            <person name="Pelletier E."/>
            <person name="Niang G."/>
            <person name="Scheremetjew M."/>
            <person name="Finn R."/>
            <person name="Kale V."/>
            <person name="Holt S."/>
            <person name="Cochrane G."/>
            <person name="Meng A."/>
            <person name="Brown T."/>
            <person name="Cohen L."/>
        </authorList>
    </citation>
    <scope>NUCLEOTIDE SEQUENCE</scope>
    <source>
        <strain evidence="7">CCMP 769</strain>
    </source>
</reference>
<evidence type="ECO:0000259" key="6">
    <source>
        <dbReference type="PROSITE" id="PS50166"/>
    </source>
</evidence>
<dbReference type="SUPFAM" id="SSF48371">
    <property type="entry name" value="ARM repeat"/>
    <property type="match status" value="1"/>
</dbReference>
<dbReference type="InterPro" id="IPR016024">
    <property type="entry name" value="ARM-type_fold"/>
</dbReference>
<keyword evidence="3" id="KW-0963">Cytoplasm</keyword>
<dbReference type="InterPro" id="IPR040122">
    <property type="entry name" value="Importin_beta"/>
</dbReference>
<evidence type="ECO:0000313" key="7">
    <source>
        <dbReference type="EMBL" id="CAE0046548.1"/>
    </source>
</evidence>
<evidence type="ECO:0000256" key="4">
    <source>
        <dbReference type="ARBA" id="ARBA00022737"/>
    </source>
</evidence>
<dbReference type="InterPro" id="IPR011989">
    <property type="entry name" value="ARM-like"/>
</dbReference>
<sequence length="921" mass="100609">MGDVGVEPTGPLVNGGGVGETFQCLARENIDLKGILGSVLSVDDRLRWEAEAELERAKAQSPKTFLCDLGKVFADKSANPDIRRLAGIILKNSLTGCVGEFVNTQCFQGLVENIFSVLQSDIQPVRRCASQLAAELASYEIHCGLARDTLSWLISSTASDQLSPLLVEACLEAIGFISEELISKHGKTAPILLDQTLPILEVVVGRIRSPPTWEVQLKASNTLFFLLDFLSGPLGNRERLTEIMEILFTLADSRNMEVRLSAFHCLVYLAGSIYTELSPFIERIFAKAERAILYDEEPPALQALEFWSTLASVEIDNLENLASEQGNYVQTHGKFESLIAPVAKQLCYVLLACLTRQEEYQDEDTWNKAASARVCLGLLSRVAPSTVIEYVAPFISENVMDENSWRRREAATMALGIIAVDAMPAVLEDIVNESLPFLLMGLLHDECLAVRVTTALTLAKICKVSESACTLYFSELAQNLSIALRDDESVAKHACRGLYNLADYYKFADGVTESELASLAQVLRPLMMELFSLADRSSVEREGLKGLAFRSIGNYVDCAPESCLPILNEVATALLERLLVLRKDRPLSPNERAGIIYAQGILMASLTRYLSRVNPGNTGLVFKAKDRALEFIVHNSDDTLTEKALKLLAVIEKNLNADANGISEQIAPTLLALINSGRDGSIASGTMCAAVDAILELVRSAGNGFEAYLPTTVQTILELLSHPEVVWRFGPCLLTSLGELSLALGEGFQPYVDSSLVVMQGAAKISLSGEGVDQSLVSEEQVLQVGYKVRKRLNKEQQKMMLKQRFPSQQIRRSILHSTSCILRSSAGNGQRTLAVQKLSWVLAICENVSGDDSARKLNPYLADALVGLAITVVVEMMSVEAQGQVQEWIKKLLEKGFSSPNPEIKSLAGKAAVEIGLHSS</sequence>
<accession>A0A7S2ZP21</accession>
<dbReference type="GO" id="GO:0006606">
    <property type="term" value="P:protein import into nucleus"/>
    <property type="evidence" value="ECO:0007669"/>
    <property type="project" value="InterPro"/>
</dbReference>
<comment type="subcellular location">
    <subcellularLocation>
        <location evidence="1">Cytoplasm</location>
    </subcellularLocation>
</comment>
<name>A0A7S2ZP21_9RHOD</name>
<dbReference type="Gene3D" id="1.25.10.10">
    <property type="entry name" value="Leucine-rich Repeat Variant"/>
    <property type="match status" value="1"/>
</dbReference>